<organism evidence="2 3">
    <name type="scientific">Rhodotorula paludigena</name>
    <dbReference type="NCBI Taxonomy" id="86838"/>
    <lineage>
        <taxon>Eukaryota</taxon>
        <taxon>Fungi</taxon>
        <taxon>Dikarya</taxon>
        <taxon>Basidiomycota</taxon>
        <taxon>Pucciniomycotina</taxon>
        <taxon>Microbotryomycetes</taxon>
        <taxon>Sporidiobolales</taxon>
        <taxon>Sporidiobolaceae</taxon>
        <taxon>Rhodotorula</taxon>
    </lineage>
</organism>
<keyword evidence="3" id="KW-1185">Reference proteome</keyword>
<comment type="caution">
    <text evidence="2">The sequence shown here is derived from an EMBL/GenBank/DDBJ whole genome shotgun (WGS) entry which is preliminary data.</text>
</comment>
<dbReference type="GO" id="GO:0003690">
    <property type="term" value="F:double-stranded DNA binding"/>
    <property type="evidence" value="ECO:0007669"/>
    <property type="project" value="TreeGrafter"/>
</dbReference>
<evidence type="ECO:0000256" key="1">
    <source>
        <dbReference type="SAM" id="MobiDB-lite"/>
    </source>
</evidence>
<feature type="region of interest" description="Disordered" evidence="1">
    <location>
        <begin position="279"/>
        <end position="328"/>
    </location>
</feature>
<evidence type="ECO:0000313" key="3">
    <source>
        <dbReference type="Proteomes" id="UP001342314"/>
    </source>
</evidence>
<proteinExistence type="predicted"/>
<dbReference type="GO" id="GO:0046403">
    <property type="term" value="F:polynucleotide 3'-phosphatase activity"/>
    <property type="evidence" value="ECO:0007669"/>
    <property type="project" value="TreeGrafter"/>
</dbReference>
<dbReference type="AlphaFoldDB" id="A0AAV5GLS9"/>
<reference evidence="2 3" key="1">
    <citation type="submission" date="2021-12" db="EMBL/GenBank/DDBJ databases">
        <title>High titer production of polyol ester of fatty acids by Rhodotorula paludigena BS15 towards product separation-free biomass refinery.</title>
        <authorList>
            <person name="Mano J."/>
            <person name="Ono H."/>
            <person name="Tanaka T."/>
            <person name="Naito K."/>
            <person name="Sushida H."/>
            <person name="Ike M."/>
            <person name="Tokuyasu K."/>
            <person name="Kitaoka M."/>
        </authorList>
    </citation>
    <scope>NUCLEOTIDE SEQUENCE [LARGE SCALE GENOMIC DNA]</scope>
    <source>
        <strain evidence="2 3">BS15</strain>
    </source>
</reference>
<dbReference type="GO" id="GO:0046404">
    <property type="term" value="F:ATP-dependent polydeoxyribonucleotide 5'-hydroxyl-kinase activity"/>
    <property type="evidence" value="ECO:0007669"/>
    <property type="project" value="TreeGrafter"/>
</dbReference>
<dbReference type="PANTHER" id="PTHR12083:SF9">
    <property type="entry name" value="BIFUNCTIONAL POLYNUCLEOTIDE PHOSPHATASE_KINASE"/>
    <property type="match status" value="1"/>
</dbReference>
<feature type="compositionally biased region" description="Pro residues" evidence="1">
    <location>
        <begin position="191"/>
        <end position="206"/>
    </location>
</feature>
<evidence type="ECO:0000313" key="2">
    <source>
        <dbReference type="EMBL" id="GJN90214.1"/>
    </source>
</evidence>
<sequence length="328" mass="34618">MQPTDAQQHPQRLVVLAGNWVRVNQDDLGDRRACEQLCRRSLQEGKSVVVDRQNFDPGQRRHWLEIASEFPHVEVGGMVMGTSKEECRQRLLVRQNHPTIGDAKLAVDLLDKFTGLWEEPRLDEGFDRLITLPPLPRASEITPALLLSLLALLAAAPLNPSGAAQRQPRPRAPPSGAYVRPDGFVDDGTWRPPPRSGGPPGPPPPSRGYDGSGAVGGHYPQGAPYWPSQGGWGAPPPAPHVGYGPNGAPLYGNNAGMYRPDGAWAQGPHWGGYGSAQLHHQSPHLQGRPGWGAQAPPGSWQGGAGAAAGAGGGGTGVGSGTGQGYQAP</sequence>
<dbReference type="PANTHER" id="PTHR12083">
    <property type="entry name" value="BIFUNCTIONAL POLYNUCLEOTIDE PHOSPHATASE/KINASE"/>
    <property type="match status" value="1"/>
</dbReference>
<dbReference type="InterPro" id="IPR027417">
    <property type="entry name" value="P-loop_NTPase"/>
</dbReference>
<dbReference type="SUPFAM" id="SSF52540">
    <property type="entry name" value="P-loop containing nucleoside triphosphate hydrolases"/>
    <property type="match status" value="1"/>
</dbReference>
<dbReference type="GO" id="GO:0006281">
    <property type="term" value="P:DNA repair"/>
    <property type="evidence" value="ECO:0007669"/>
    <property type="project" value="TreeGrafter"/>
</dbReference>
<accession>A0AAV5GLS9</accession>
<dbReference type="Proteomes" id="UP001342314">
    <property type="component" value="Unassembled WGS sequence"/>
</dbReference>
<feature type="region of interest" description="Disordered" evidence="1">
    <location>
        <begin position="160"/>
        <end position="231"/>
    </location>
</feature>
<name>A0AAV5GLS9_9BASI</name>
<dbReference type="Gene3D" id="3.40.50.300">
    <property type="entry name" value="P-loop containing nucleotide triphosphate hydrolases"/>
    <property type="match status" value="1"/>
</dbReference>
<gene>
    <name evidence="2" type="ORF">Rhopal_003213-T1</name>
</gene>
<feature type="compositionally biased region" description="Gly residues" evidence="1">
    <location>
        <begin position="300"/>
        <end position="328"/>
    </location>
</feature>
<protein>
    <submittedName>
        <fullName evidence="2">Uncharacterized protein</fullName>
    </submittedName>
</protein>
<dbReference type="EMBL" id="BQKY01000006">
    <property type="protein sequence ID" value="GJN90214.1"/>
    <property type="molecule type" value="Genomic_DNA"/>
</dbReference>